<dbReference type="GO" id="GO:0031012">
    <property type="term" value="C:extracellular matrix"/>
    <property type="evidence" value="ECO:0007669"/>
    <property type="project" value="InterPro"/>
</dbReference>
<keyword evidence="5" id="KW-0175">Coiled coil</keyword>
<feature type="coiled-coil region" evidence="5">
    <location>
        <begin position="94"/>
        <end position="181"/>
    </location>
</feature>
<keyword evidence="3" id="KW-0378">Hydrolase</keyword>
<dbReference type="InterPro" id="IPR024079">
    <property type="entry name" value="MetalloPept_cat_dom_sf"/>
</dbReference>
<dbReference type="Gene3D" id="3.40.390.10">
    <property type="entry name" value="Collagenase (Catalytic Domain)"/>
    <property type="match status" value="1"/>
</dbReference>
<dbReference type="EMBL" id="MFCR01000008">
    <property type="protein sequence ID" value="OGE18826.1"/>
    <property type="molecule type" value="Genomic_DNA"/>
</dbReference>
<feature type="domain" description="Peptidase M10 metallopeptidase" evidence="6">
    <location>
        <begin position="226"/>
        <end position="271"/>
    </location>
</feature>
<dbReference type="AlphaFoldDB" id="A0A1F5IR82"/>
<gene>
    <name evidence="7" type="ORF">A2871_02420</name>
</gene>
<reference evidence="7 8" key="1">
    <citation type="journal article" date="2016" name="Nat. Commun.">
        <title>Thousands of microbial genomes shed light on interconnected biogeochemical processes in an aquifer system.</title>
        <authorList>
            <person name="Anantharaman K."/>
            <person name="Brown C.T."/>
            <person name="Hug L.A."/>
            <person name="Sharon I."/>
            <person name="Castelle C.J."/>
            <person name="Probst A.J."/>
            <person name="Thomas B.C."/>
            <person name="Singh A."/>
            <person name="Wilkins M.J."/>
            <person name="Karaoz U."/>
            <person name="Brodie E.L."/>
            <person name="Williams K.H."/>
            <person name="Hubbard S.S."/>
            <person name="Banfield J.F."/>
        </authorList>
    </citation>
    <scope>NUCLEOTIDE SEQUENCE [LARGE SCALE GENOMIC DNA]</scope>
</reference>
<evidence type="ECO:0000259" key="6">
    <source>
        <dbReference type="Pfam" id="PF00413"/>
    </source>
</evidence>
<evidence type="ECO:0000256" key="4">
    <source>
        <dbReference type="ARBA" id="ARBA00022833"/>
    </source>
</evidence>
<evidence type="ECO:0000313" key="7">
    <source>
        <dbReference type="EMBL" id="OGE18826.1"/>
    </source>
</evidence>
<dbReference type="GO" id="GO:0006508">
    <property type="term" value="P:proteolysis"/>
    <property type="evidence" value="ECO:0007669"/>
    <property type="project" value="UniProtKB-KW"/>
</dbReference>
<dbReference type="SUPFAM" id="SSF55486">
    <property type="entry name" value="Metalloproteases ('zincins'), catalytic domain"/>
    <property type="match status" value="1"/>
</dbReference>
<organism evidence="7 8">
    <name type="scientific">Candidatus Daviesbacteria bacterium RIFCSPHIGHO2_01_FULL_41_23</name>
    <dbReference type="NCBI Taxonomy" id="1797764"/>
    <lineage>
        <taxon>Bacteria</taxon>
        <taxon>Candidatus Daviesiibacteriota</taxon>
    </lineage>
</organism>
<keyword evidence="4" id="KW-0862">Zinc</keyword>
<dbReference type="GO" id="GO:0008270">
    <property type="term" value="F:zinc ion binding"/>
    <property type="evidence" value="ECO:0007669"/>
    <property type="project" value="InterPro"/>
</dbReference>
<proteinExistence type="predicted"/>
<dbReference type="Pfam" id="PF00413">
    <property type="entry name" value="Peptidase_M10"/>
    <property type="match status" value="1"/>
</dbReference>
<evidence type="ECO:0000256" key="2">
    <source>
        <dbReference type="ARBA" id="ARBA00022723"/>
    </source>
</evidence>
<keyword evidence="2" id="KW-0479">Metal-binding</keyword>
<sequence length="302" mass="34476">MGKIISLSFLLFFIVSALITLRLISTGDLLAISFCDRPIRYRVDTVDPKFNISRDEFLADIEQSVQIWALAIKKDLFVYDPNGDLSINLIYDKRQSLTNKIGQLEDKVQSEKQSLNPQINEYKRRSLEFKQRLDDFNKNVQYWNSQGGAPIEEYSKIIETQQSLKAEADSLNETARNLNVSTDVFNNQVNQLNQTIGSLSDALEQRPEEGIYKGPENRIEIYFNISKQELVHTIAHELGHALSMGHVGNSASIMYPKTSQEIIPTKEDISALAEACKKYTAFELLQIRLSQIIAANKFRFNF</sequence>
<protein>
    <recommendedName>
        <fullName evidence="6">Peptidase M10 metallopeptidase domain-containing protein</fullName>
    </recommendedName>
</protein>
<evidence type="ECO:0000256" key="1">
    <source>
        <dbReference type="ARBA" id="ARBA00022670"/>
    </source>
</evidence>
<evidence type="ECO:0000256" key="3">
    <source>
        <dbReference type="ARBA" id="ARBA00022801"/>
    </source>
</evidence>
<evidence type="ECO:0000313" key="8">
    <source>
        <dbReference type="Proteomes" id="UP000176336"/>
    </source>
</evidence>
<dbReference type="Proteomes" id="UP000176336">
    <property type="component" value="Unassembled WGS sequence"/>
</dbReference>
<keyword evidence="1" id="KW-0645">Protease</keyword>
<comment type="caution">
    <text evidence="7">The sequence shown here is derived from an EMBL/GenBank/DDBJ whole genome shotgun (WGS) entry which is preliminary data.</text>
</comment>
<evidence type="ECO:0000256" key="5">
    <source>
        <dbReference type="SAM" id="Coils"/>
    </source>
</evidence>
<accession>A0A1F5IR82</accession>
<dbReference type="GO" id="GO:0004222">
    <property type="term" value="F:metalloendopeptidase activity"/>
    <property type="evidence" value="ECO:0007669"/>
    <property type="project" value="InterPro"/>
</dbReference>
<dbReference type="InterPro" id="IPR001818">
    <property type="entry name" value="Pept_M10_metallopeptidase"/>
</dbReference>
<name>A0A1F5IR82_9BACT</name>